<dbReference type="InterPro" id="IPR037185">
    <property type="entry name" value="EmrE-like"/>
</dbReference>
<comment type="subcellular location">
    <subcellularLocation>
        <location evidence="1">Cell membrane</location>
        <topology evidence="1">Multi-pass membrane protein</topology>
    </subcellularLocation>
</comment>
<feature type="transmembrane region" description="Helical" evidence="6">
    <location>
        <begin position="276"/>
        <end position="295"/>
    </location>
</feature>
<evidence type="ECO:0000259" key="7">
    <source>
        <dbReference type="Pfam" id="PF00892"/>
    </source>
</evidence>
<feature type="transmembrane region" description="Helical" evidence="6">
    <location>
        <begin position="220"/>
        <end position="240"/>
    </location>
</feature>
<protein>
    <submittedName>
        <fullName evidence="8">Drug/metabolite transporter DMT superfamily</fullName>
    </submittedName>
</protein>
<reference evidence="8" key="2">
    <citation type="journal article" date="2012" name="PLoS ONE">
        <title>A Deeply Branching Thermophilic Bacterium with an Ancient Acetyl-CoA Pathway Dominates a Subsurface Ecosystem.</title>
        <authorList>
            <person name="Takami H."/>
            <person name="Noguchi H."/>
            <person name="Takaki Y."/>
            <person name="Uchiyama I."/>
            <person name="Toyoda A."/>
            <person name="Nishi S."/>
            <person name="Chee G.-J."/>
            <person name="Arai W."/>
            <person name="Nunoura T."/>
            <person name="Itoh T."/>
            <person name="Hattori M."/>
            <person name="Takai K."/>
        </authorList>
    </citation>
    <scope>NUCLEOTIDE SEQUENCE</scope>
</reference>
<keyword evidence="4 6" id="KW-1133">Transmembrane helix</keyword>
<feature type="transmembrane region" description="Helical" evidence="6">
    <location>
        <begin position="96"/>
        <end position="114"/>
    </location>
</feature>
<feature type="transmembrane region" description="Helical" evidence="6">
    <location>
        <begin position="252"/>
        <end position="270"/>
    </location>
</feature>
<evidence type="ECO:0000256" key="4">
    <source>
        <dbReference type="ARBA" id="ARBA00022989"/>
    </source>
</evidence>
<gene>
    <name evidence="8" type="ORF">HGMM_F27B02C10</name>
</gene>
<evidence type="ECO:0000256" key="3">
    <source>
        <dbReference type="ARBA" id="ARBA00022692"/>
    </source>
</evidence>
<feature type="transmembrane region" description="Helical" evidence="6">
    <location>
        <begin position="121"/>
        <end position="138"/>
    </location>
</feature>
<feature type="domain" description="EamA" evidence="7">
    <location>
        <begin position="10"/>
        <end position="135"/>
    </location>
</feature>
<organism evidence="8">
    <name type="scientific">uncultured Chlorobiota bacterium</name>
    <dbReference type="NCBI Taxonomy" id="156405"/>
    <lineage>
        <taxon>Bacteria</taxon>
        <taxon>Pseudomonadati</taxon>
        <taxon>Chlorobiota</taxon>
        <taxon>environmental samples</taxon>
    </lineage>
</organism>
<evidence type="ECO:0000256" key="2">
    <source>
        <dbReference type="ARBA" id="ARBA00022475"/>
    </source>
</evidence>
<evidence type="ECO:0000256" key="5">
    <source>
        <dbReference type="ARBA" id="ARBA00023136"/>
    </source>
</evidence>
<dbReference type="InterPro" id="IPR000620">
    <property type="entry name" value="EamA_dom"/>
</dbReference>
<keyword evidence="3 6" id="KW-0812">Transmembrane</keyword>
<name>H5SGM2_9BACT</name>
<reference evidence="8" key="1">
    <citation type="journal article" date="2005" name="Environ. Microbiol.">
        <title>Genetic and functional properties of uncultivated thermophilic crenarchaeotes from a subsurface gold mine as revealed by analysis of genome fragments.</title>
        <authorList>
            <person name="Nunoura T."/>
            <person name="Hirayama H."/>
            <person name="Takami H."/>
            <person name="Oida H."/>
            <person name="Nishi S."/>
            <person name="Shimamura S."/>
            <person name="Suzuki Y."/>
            <person name="Inagaki F."/>
            <person name="Takai K."/>
            <person name="Nealson K.H."/>
            <person name="Horikoshi K."/>
        </authorList>
    </citation>
    <scope>NUCLEOTIDE SEQUENCE</scope>
</reference>
<evidence type="ECO:0000313" key="8">
    <source>
        <dbReference type="EMBL" id="BAL55308.1"/>
    </source>
</evidence>
<keyword evidence="2" id="KW-1003">Cell membrane</keyword>
<keyword evidence="5 6" id="KW-0472">Membrane</keyword>
<feature type="transmembrane region" description="Helical" evidence="6">
    <location>
        <begin position="180"/>
        <end position="200"/>
    </location>
</feature>
<dbReference type="SUPFAM" id="SSF103481">
    <property type="entry name" value="Multidrug resistance efflux transporter EmrE"/>
    <property type="match status" value="2"/>
</dbReference>
<evidence type="ECO:0000256" key="1">
    <source>
        <dbReference type="ARBA" id="ARBA00004651"/>
    </source>
</evidence>
<accession>H5SGM2</accession>
<feature type="transmembrane region" description="Helical" evidence="6">
    <location>
        <begin position="37"/>
        <end position="55"/>
    </location>
</feature>
<sequence length="305" mass="33539">MPPVRRWHAELILLGITLIWGGTFALVKGALALIPPFLFTGIRFLVALVLVLLLWRGSFHRWEPQTFRAGLVLGMLLAGGFLLQTLGLLFTTASRSAFITGATVVLVPVVQLLLQHRRVFLWEWLGAITALFGLWQLSSPHVMGWNLGDVLTALSTLCWAFYIVVLDMQTRRLFGTFGSSVQLTVLQFAVTAAGAFLAHGLTAPVIEFSPPEAWWRSPTVWLALGYTAVLASVVATLAQTHYQRYTTPVRATLIYALEPVFATAIAGLILQEHLLPHEVLGAAVILLGVVLAQFPRVRLSEALQR</sequence>
<proteinExistence type="predicted"/>
<dbReference type="InterPro" id="IPR051258">
    <property type="entry name" value="Diverse_Substrate_Transporter"/>
</dbReference>
<feature type="domain" description="EamA" evidence="7">
    <location>
        <begin position="147"/>
        <end position="291"/>
    </location>
</feature>
<feature type="transmembrane region" description="Helical" evidence="6">
    <location>
        <begin position="67"/>
        <end position="90"/>
    </location>
</feature>
<dbReference type="Pfam" id="PF00892">
    <property type="entry name" value="EamA"/>
    <property type="match status" value="2"/>
</dbReference>
<feature type="transmembrane region" description="Helical" evidence="6">
    <location>
        <begin position="150"/>
        <end position="168"/>
    </location>
</feature>
<feature type="transmembrane region" description="Helical" evidence="6">
    <location>
        <begin position="12"/>
        <end position="31"/>
    </location>
</feature>
<dbReference type="EMBL" id="AP011715">
    <property type="protein sequence ID" value="BAL55308.1"/>
    <property type="molecule type" value="Genomic_DNA"/>
</dbReference>
<evidence type="ECO:0000256" key="6">
    <source>
        <dbReference type="SAM" id="Phobius"/>
    </source>
</evidence>
<dbReference type="AlphaFoldDB" id="H5SGM2"/>
<dbReference type="PANTHER" id="PTHR42920:SF5">
    <property type="entry name" value="EAMA DOMAIN-CONTAINING PROTEIN"/>
    <property type="match status" value="1"/>
</dbReference>
<dbReference type="GO" id="GO:0005886">
    <property type="term" value="C:plasma membrane"/>
    <property type="evidence" value="ECO:0007669"/>
    <property type="project" value="UniProtKB-SubCell"/>
</dbReference>
<dbReference type="PANTHER" id="PTHR42920">
    <property type="entry name" value="OS03G0707200 PROTEIN-RELATED"/>
    <property type="match status" value="1"/>
</dbReference>